<organism evidence="4 5">
    <name type="scientific">Acetobacter nitrogenifigens DSM 23921 = NBRC 105050</name>
    <dbReference type="NCBI Taxonomy" id="1120919"/>
    <lineage>
        <taxon>Bacteria</taxon>
        <taxon>Pseudomonadati</taxon>
        <taxon>Pseudomonadota</taxon>
        <taxon>Alphaproteobacteria</taxon>
        <taxon>Acetobacterales</taxon>
        <taxon>Acetobacteraceae</taxon>
        <taxon>Acetobacter</taxon>
    </lineage>
</organism>
<comment type="caution">
    <text evidence="4">The sequence shown here is derived from an EMBL/GenBank/DDBJ whole genome shotgun (WGS) entry which is preliminary data.</text>
</comment>
<dbReference type="AlphaFoldDB" id="A0A511XE99"/>
<evidence type="ECO:0000256" key="2">
    <source>
        <dbReference type="ARBA" id="ARBA00022695"/>
    </source>
</evidence>
<proteinExistence type="predicted"/>
<dbReference type="InterPro" id="IPR029044">
    <property type="entry name" value="Nucleotide-diphossugar_trans"/>
</dbReference>
<dbReference type="STRING" id="1120919.GCA_000429165_03255"/>
<dbReference type="SUPFAM" id="SSF53448">
    <property type="entry name" value="Nucleotide-diphospho-sugar transferases"/>
    <property type="match status" value="1"/>
</dbReference>
<evidence type="ECO:0000256" key="1">
    <source>
        <dbReference type="ARBA" id="ARBA00022679"/>
    </source>
</evidence>
<sequence length="223" mass="23723">MILHVLERALASGVGRVVVAAADEEIVACVRNAGGEVVLTDPELPSGSDRAHAAAELLDPERRHKVVVNLQGDLPGLDPQSLRAVLAPLSDDAISIGTLVAPIHDAEEAAADSVVKVACAFQDNGVAGTDAVARALYFSRVAIPWGAGPLWHHVGVYAWRRDALERFVALPESILERREKLEQLRALEAGMAIGCARIPVAPFGVDTPDDLARARRMIERASA</sequence>
<dbReference type="Gene3D" id="3.90.550.10">
    <property type="entry name" value="Spore Coat Polysaccharide Biosynthesis Protein SpsA, Chain A"/>
    <property type="match status" value="1"/>
</dbReference>
<dbReference type="EMBL" id="BJYF01000031">
    <property type="protein sequence ID" value="GEN61284.1"/>
    <property type="molecule type" value="Genomic_DNA"/>
</dbReference>
<dbReference type="GO" id="GO:0005829">
    <property type="term" value="C:cytosol"/>
    <property type="evidence" value="ECO:0007669"/>
    <property type="project" value="TreeGrafter"/>
</dbReference>
<reference evidence="4 5" key="1">
    <citation type="submission" date="2019-07" db="EMBL/GenBank/DDBJ databases">
        <title>Whole genome shotgun sequence of Acetobacter nitrogenifigens NBRC 105050.</title>
        <authorList>
            <person name="Hosoyama A."/>
            <person name="Uohara A."/>
            <person name="Ohji S."/>
            <person name="Ichikawa N."/>
        </authorList>
    </citation>
    <scope>NUCLEOTIDE SEQUENCE [LARGE SCALE GENOMIC DNA]</scope>
    <source>
        <strain evidence="4 5">NBRC 105050</strain>
    </source>
</reference>
<evidence type="ECO:0000256" key="3">
    <source>
        <dbReference type="ARBA" id="ARBA00022985"/>
    </source>
</evidence>
<dbReference type="Pfam" id="PF02348">
    <property type="entry name" value="CTP_transf_3"/>
    <property type="match status" value="1"/>
</dbReference>
<evidence type="ECO:0000313" key="5">
    <source>
        <dbReference type="Proteomes" id="UP000321635"/>
    </source>
</evidence>
<name>A0A511XE99_9PROT</name>
<dbReference type="GO" id="GO:0009103">
    <property type="term" value="P:lipopolysaccharide biosynthetic process"/>
    <property type="evidence" value="ECO:0007669"/>
    <property type="project" value="UniProtKB-KW"/>
</dbReference>
<keyword evidence="2 4" id="KW-0548">Nucleotidyltransferase</keyword>
<keyword evidence="5" id="KW-1185">Reference proteome</keyword>
<dbReference type="GO" id="GO:0008690">
    <property type="term" value="F:3-deoxy-manno-octulosonate cytidylyltransferase activity"/>
    <property type="evidence" value="ECO:0007669"/>
    <property type="project" value="TreeGrafter"/>
</dbReference>
<dbReference type="NCBIfam" id="NF003948">
    <property type="entry name" value="PRK05450.1-1"/>
    <property type="match status" value="1"/>
</dbReference>
<protein>
    <submittedName>
        <fullName evidence="4">3-deoxy-manno-octulosonate cytidylyltransferase</fullName>
    </submittedName>
</protein>
<keyword evidence="3" id="KW-0448">Lipopolysaccharide biosynthesis</keyword>
<dbReference type="PANTHER" id="PTHR42866">
    <property type="entry name" value="3-DEOXY-MANNO-OCTULOSONATE CYTIDYLYLTRANSFERASE"/>
    <property type="match status" value="1"/>
</dbReference>
<gene>
    <name evidence="4" type="primary">kdsB</name>
    <name evidence="4" type="ORF">ANI02nite_31680</name>
</gene>
<evidence type="ECO:0000313" key="4">
    <source>
        <dbReference type="EMBL" id="GEN61284.1"/>
    </source>
</evidence>
<accession>A0A511XE99</accession>
<dbReference type="PANTHER" id="PTHR42866:SF2">
    <property type="entry name" value="3-DEOXY-MANNO-OCTULOSONATE CYTIDYLYLTRANSFERASE, MITOCHONDRIAL"/>
    <property type="match status" value="1"/>
</dbReference>
<keyword evidence="1 4" id="KW-0808">Transferase</keyword>
<dbReference type="InterPro" id="IPR003329">
    <property type="entry name" value="Cytidylyl_trans"/>
</dbReference>
<dbReference type="Proteomes" id="UP000321635">
    <property type="component" value="Unassembled WGS sequence"/>
</dbReference>